<keyword evidence="1" id="KW-0175">Coiled coil</keyword>
<dbReference type="EMBL" id="PDNA01000224">
    <property type="protein sequence ID" value="PGH02344.1"/>
    <property type="molecule type" value="Genomic_DNA"/>
</dbReference>
<organism evidence="2 3">
    <name type="scientific">Polytolypa hystricis (strain UAMH7299)</name>
    <dbReference type="NCBI Taxonomy" id="1447883"/>
    <lineage>
        <taxon>Eukaryota</taxon>
        <taxon>Fungi</taxon>
        <taxon>Dikarya</taxon>
        <taxon>Ascomycota</taxon>
        <taxon>Pezizomycotina</taxon>
        <taxon>Eurotiomycetes</taxon>
        <taxon>Eurotiomycetidae</taxon>
        <taxon>Onygenales</taxon>
        <taxon>Onygenales incertae sedis</taxon>
        <taxon>Polytolypa</taxon>
    </lineage>
</organism>
<name>A0A2B7WSI0_POLH7</name>
<dbReference type="Proteomes" id="UP000224634">
    <property type="component" value="Unassembled WGS sequence"/>
</dbReference>
<keyword evidence="3" id="KW-1185">Reference proteome</keyword>
<gene>
    <name evidence="2" type="ORF">AJ80_08866</name>
</gene>
<protein>
    <submittedName>
        <fullName evidence="2">Uncharacterized protein</fullName>
    </submittedName>
</protein>
<dbReference type="OrthoDB" id="4188629at2759"/>
<sequence>MFGRACRWDIFVGPQPPTAGEKDRFPAYIKAVEERLRRHGFTRTFELDKDPARQDRLRTWIEYLAHEYWWYDIEAPSKRQQRRYNDAWGKLVGSEVLTPFDTQESVCSVESGFAEQHKEKEAKKAVESAESAVNLAQKTLSNPRRIDHCPKELLQRLRQAQSQLDTVTKEYNLIKRRHDLIFEFSGRTKNYRIAADKAKRQSTLLEWILQQIPLIEHELKQSDTINGSDGTDDKQPF</sequence>
<dbReference type="AlphaFoldDB" id="A0A2B7WSI0"/>
<reference evidence="2 3" key="1">
    <citation type="submission" date="2017-10" db="EMBL/GenBank/DDBJ databases">
        <title>Comparative genomics in systemic dimorphic fungi from Ajellomycetaceae.</title>
        <authorList>
            <person name="Munoz J.F."/>
            <person name="Mcewen J.G."/>
            <person name="Clay O.K."/>
            <person name="Cuomo C.A."/>
        </authorList>
    </citation>
    <scope>NUCLEOTIDE SEQUENCE [LARGE SCALE GENOMIC DNA]</scope>
    <source>
        <strain evidence="2 3">UAMH7299</strain>
    </source>
</reference>
<proteinExistence type="predicted"/>
<evidence type="ECO:0000313" key="3">
    <source>
        <dbReference type="Proteomes" id="UP000224634"/>
    </source>
</evidence>
<evidence type="ECO:0000256" key="1">
    <source>
        <dbReference type="SAM" id="Coils"/>
    </source>
</evidence>
<accession>A0A2B7WSI0</accession>
<evidence type="ECO:0000313" key="2">
    <source>
        <dbReference type="EMBL" id="PGH02344.1"/>
    </source>
</evidence>
<feature type="coiled-coil region" evidence="1">
    <location>
        <begin position="119"/>
        <end position="177"/>
    </location>
</feature>
<comment type="caution">
    <text evidence="2">The sequence shown here is derived from an EMBL/GenBank/DDBJ whole genome shotgun (WGS) entry which is preliminary data.</text>
</comment>
<dbReference type="STRING" id="1447883.A0A2B7WSI0"/>